<dbReference type="CDD" id="cd04301">
    <property type="entry name" value="NAT_SF"/>
    <property type="match status" value="1"/>
</dbReference>
<accession>A0ABS4F7E9</accession>
<name>A0ABS4F7E9_9BACL</name>
<reference evidence="1 2" key="1">
    <citation type="submission" date="2021-03" db="EMBL/GenBank/DDBJ databases">
        <title>Genomic Encyclopedia of Type Strains, Phase IV (KMG-IV): sequencing the most valuable type-strain genomes for metagenomic binning, comparative biology and taxonomic classification.</title>
        <authorList>
            <person name="Goeker M."/>
        </authorList>
    </citation>
    <scope>NUCLEOTIDE SEQUENCE [LARGE SCALE GENOMIC DNA]</scope>
    <source>
        <strain evidence="1 2">DSM 15596</strain>
    </source>
</reference>
<dbReference type="Proteomes" id="UP000706926">
    <property type="component" value="Unassembled WGS sequence"/>
</dbReference>
<dbReference type="Gene3D" id="3.40.630.30">
    <property type="match status" value="1"/>
</dbReference>
<protein>
    <submittedName>
        <fullName evidence="1">GNAT superfamily N-acetyltransferase</fullName>
    </submittedName>
</protein>
<dbReference type="SUPFAM" id="SSF55729">
    <property type="entry name" value="Acyl-CoA N-acyltransferases (Nat)"/>
    <property type="match status" value="1"/>
</dbReference>
<dbReference type="InterPro" id="IPR016181">
    <property type="entry name" value="Acyl_CoA_acyltransferase"/>
</dbReference>
<organism evidence="1 2">
    <name type="scientific">Paenibacillus lactis</name>
    <dbReference type="NCBI Taxonomy" id="228574"/>
    <lineage>
        <taxon>Bacteria</taxon>
        <taxon>Bacillati</taxon>
        <taxon>Bacillota</taxon>
        <taxon>Bacilli</taxon>
        <taxon>Bacillales</taxon>
        <taxon>Paenibacillaceae</taxon>
        <taxon>Paenibacillus</taxon>
    </lineage>
</organism>
<dbReference type="RefSeq" id="WP_144868256.1">
    <property type="nucleotide sequence ID" value="NZ_CP139098.1"/>
</dbReference>
<comment type="caution">
    <text evidence="1">The sequence shown here is derived from an EMBL/GenBank/DDBJ whole genome shotgun (WGS) entry which is preliminary data.</text>
</comment>
<evidence type="ECO:0000313" key="2">
    <source>
        <dbReference type="Proteomes" id="UP000706926"/>
    </source>
</evidence>
<dbReference type="EMBL" id="JAGGKI010000003">
    <property type="protein sequence ID" value="MBP1892166.1"/>
    <property type="molecule type" value="Genomic_DNA"/>
</dbReference>
<dbReference type="GeneID" id="95403277"/>
<evidence type="ECO:0000313" key="1">
    <source>
        <dbReference type="EMBL" id="MBP1892166.1"/>
    </source>
</evidence>
<gene>
    <name evidence="1" type="ORF">J2Z18_001242</name>
</gene>
<keyword evidence="2" id="KW-1185">Reference proteome</keyword>
<proteinExistence type="predicted"/>
<sequence length="163" mass="17910">MEITQLSLSRPDEWPYVRQQCRDFFRRYGNKRLTLTGVQRLSSLTYEQLKKPGTSIIAATVRGDVGSIPIGMCYAEDYGESACLIAVHPLYRSRGIGSSLIRSQLSRLGRLRCKVAADHIASLKICFQAGLQATEIELGPTGKPTLVLNGVMGAPSSSFRCDV</sequence>